<feature type="non-terminal residue" evidence="3">
    <location>
        <position position="1"/>
    </location>
</feature>
<dbReference type="OrthoDB" id="3251181at2759"/>
<dbReference type="EMBL" id="SFCI01001205">
    <property type="protein sequence ID" value="TFY76439.1"/>
    <property type="molecule type" value="Genomic_DNA"/>
</dbReference>
<evidence type="ECO:0000313" key="3">
    <source>
        <dbReference type="EMBL" id="TFY76439.1"/>
    </source>
</evidence>
<proteinExistence type="predicted"/>
<evidence type="ECO:0000313" key="4">
    <source>
        <dbReference type="Proteomes" id="UP000298061"/>
    </source>
</evidence>
<keyword evidence="4" id="KW-1185">Reference proteome</keyword>
<reference evidence="3 4" key="1">
    <citation type="submission" date="2019-02" db="EMBL/GenBank/DDBJ databases">
        <title>Genome sequencing of the rare red list fungi Hericium alpestre (H. flagellum).</title>
        <authorList>
            <person name="Buettner E."/>
            <person name="Kellner H."/>
        </authorList>
    </citation>
    <scope>NUCLEOTIDE SEQUENCE [LARGE SCALE GENOMIC DNA]</scope>
    <source>
        <strain evidence="3 4">DSM 108284</strain>
    </source>
</reference>
<organism evidence="3 4">
    <name type="scientific">Hericium alpestre</name>
    <dbReference type="NCBI Taxonomy" id="135208"/>
    <lineage>
        <taxon>Eukaryota</taxon>
        <taxon>Fungi</taxon>
        <taxon>Dikarya</taxon>
        <taxon>Basidiomycota</taxon>
        <taxon>Agaricomycotina</taxon>
        <taxon>Agaricomycetes</taxon>
        <taxon>Russulales</taxon>
        <taxon>Hericiaceae</taxon>
        <taxon>Hericium</taxon>
    </lineage>
</organism>
<protein>
    <recommendedName>
        <fullName evidence="2">Retrovirus-related Pol polyprotein from transposon TNT 1-94-like beta-barrel domain-containing protein</fullName>
    </recommendedName>
</protein>
<evidence type="ECO:0000259" key="2">
    <source>
        <dbReference type="Pfam" id="PF22936"/>
    </source>
</evidence>
<dbReference type="AlphaFoldDB" id="A0A4Y9ZSH0"/>
<comment type="caution">
    <text evidence="3">The sequence shown here is derived from an EMBL/GenBank/DDBJ whole genome shotgun (WGS) entry which is preliminary data.</text>
</comment>
<dbReference type="Proteomes" id="UP000298061">
    <property type="component" value="Unassembled WGS sequence"/>
</dbReference>
<gene>
    <name evidence="3" type="ORF">EWM64_g7569</name>
</gene>
<name>A0A4Y9ZSH0_9AGAM</name>
<dbReference type="Pfam" id="PF14223">
    <property type="entry name" value="Retrotran_gag_2"/>
    <property type="match status" value="1"/>
</dbReference>
<dbReference type="InterPro" id="IPR054722">
    <property type="entry name" value="PolX-like_BBD"/>
</dbReference>
<dbReference type="Pfam" id="PF22936">
    <property type="entry name" value="Pol_BBD"/>
    <property type="match status" value="1"/>
</dbReference>
<dbReference type="STRING" id="135208.A0A4Y9ZSH0"/>
<evidence type="ECO:0000256" key="1">
    <source>
        <dbReference type="SAM" id="MobiDB-lite"/>
    </source>
</evidence>
<sequence>PVATSSTSKGKGKDVKPSEAELEAFEKALEKLEEWEQKQYIIKQQIFSMITDSLLLRIQVLDHAHEVWNTVCREFEAKTMMVQIDLRRRLQDTRCDDGTDIRTHFDGLLRMKEELSGIGTTLQDMDFSAIIMSSLPKSFDPVLSSMLSAAPRLEKKASDRTALLTAGDTKKKCSQGNGKKDGTKCPNCGKGYHTIANCWSKGGGKEGQGPERKGSGSGKESWDRGSANIAADLETNFAFSALAMATPQPDLTRCIDTGASHHYSPFRSEFIDFHQIAPKPIVAADQRIFFVTGEGNVIVNFPNGETSTRIMLRNVLYTPSIAFMLVSISRINESHFSTTFHDGQCQIRSPNGMVIARIPRTNNLYKFVCPTDKIDDGQKLHLM</sequence>
<feature type="region of interest" description="Disordered" evidence="1">
    <location>
        <begin position="199"/>
        <end position="224"/>
    </location>
</feature>
<accession>A0A4Y9ZSH0</accession>
<feature type="domain" description="Retrovirus-related Pol polyprotein from transposon TNT 1-94-like beta-barrel" evidence="2">
    <location>
        <begin position="255"/>
        <end position="335"/>
    </location>
</feature>